<name>A0A2D6LQ27_9ARCH</name>
<dbReference type="EMBL" id="NZBD01000015">
    <property type="protein sequence ID" value="MAG18297.1"/>
    <property type="molecule type" value="Genomic_DNA"/>
</dbReference>
<evidence type="ECO:0000313" key="1">
    <source>
        <dbReference type="EMBL" id="MAG18297.1"/>
    </source>
</evidence>
<evidence type="ECO:0000313" key="2">
    <source>
        <dbReference type="Proteomes" id="UP000226712"/>
    </source>
</evidence>
<gene>
    <name evidence="1" type="ORF">CL944_02385</name>
</gene>
<accession>A0A2D6LQ27</accession>
<dbReference type="AlphaFoldDB" id="A0A2D6LQ27"/>
<reference evidence="2" key="1">
    <citation type="submission" date="2017-09" db="EMBL/GenBank/DDBJ databases">
        <title>The Reconstruction of 2,631 Draft Metagenome-Assembled Genomes from the Global Oceans.</title>
        <authorList>
            <person name="Tully B.J."/>
            <person name="Graham E.D."/>
            <person name="Heidelberg J.F."/>
        </authorList>
    </citation>
    <scope>NUCLEOTIDE SEQUENCE [LARGE SCALE GENOMIC DNA]</scope>
</reference>
<dbReference type="Proteomes" id="UP000226712">
    <property type="component" value="Unassembled WGS sequence"/>
</dbReference>
<proteinExistence type="predicted"/>
<comment type="caution">
    <text evidence="1">The sequence shown here is derived from an EMBL/GenBank/DDBJ whole genome shotgun (WGS) entry which is preliminary data.</text>
</comment>
<protein>
    <submittedName>
        <fullName evidence="1">Uncharacterized protein</fullName>
    </submittedName>
</protein>
<sequence>MAKRLKNKGFKASTIEGQKGFTPYFAKRPKSGAQRNFLKGMHQAIEAWMIDHPGQRFPTKEFSEKFNVKQTSIIPIAEKIEKHHKLPERKRGGPNFILPKEVNEVIGGIYKKAQNGDAINVLDVIREIARKTKLVVSANAISVELKKLELEHKKGISVLLKGLKGKRKLDLNDLTSLLKKEGIKAKRFRPKPIRSRD</sequence>
<organism evidence="1 2">
    <name type="scientific">Candidatus Iainarchaeum sp</name>
    <dbReference type="NCBI Taxonomy" id="3101447"/>
    <lineage>
        <taxon>Archaea</taxon>
        <taxon>Candidatus Iainarchaeota</taxon>
        <taxon>Candidatus Iainarchaeia</taxon>
        <taxon>Candidatus Iainarchaeales</taxon>
        <taxon>Candidatus Iainarchaeaceae</taxon>
        <taxon>Candidatus Iainarchaeum</taxon>
    </lineage>
</organism>